<dbReference type="SUPFAM" id="SSF47598">
    <property type="entry name" value="Ribbon-helix-helix"/>
    <property type="match status" value="1"/>
</dbReference>
<dbReference type="OrthoDB" id="5297163at2"/>
<evidence type="ECO:0000256" key="2">
    <source>
        <dbReference type="ARBA" id="ARBA00022649"/>
    </source>
</evidence>
<dbReference type="InterPro" id="IPR010985">
    <property type="entry name" value="Ribbon_hlx_hlx"/>
</dbReference>
<evidence type="ECO:0000256" key="4">
    <source>
        <dbReference type="ARBA" id="ARBA00023125"/>
    </source>
</evidence>
<organism evidence="7 8">
    <name type="scientific">Caldimonas brevitalea</name>
    <dbReference type="NCBI Taxonomy" id="413882"/>
    <lineage>
        <taxon>Bacteria</taxon>
        <taxon>Pseudomonadati</taxon>
        <taxon>Pseudomonadota</taxon>
        <taxon>Betaproteobacteria</taxon>
        <taxon>Burkholderiales</taxon>
        <taxon>Sphaerotilaceae</taxon>
        <taxon>Caldimonas</taxon>
    </lineage>
</organism>
<dbReference type="InterPro" id="IPR014795">
    <property type="entry name" value="TacA_1-like"/>
</dbReference>
<protein>
    <recommendedName>
        <fullName evidence="9">DUF1778 domain-containing protein</fullName>
    </recommendedName>
</protein>
<evidence type="ECO:0000313" key="7">
    <source>
        <dbReference type="EMBL" id="AKJ26863.1"/>
    </source>
</evidence>
<keyword evidence="4" id="KW-0238">DNA-binding</keyword>
<keyword evidence="1" id="KW-0678">Repressor</keyword>
<dbReference type="GO" id="GO:0006355">
    <property type="term" value="P:regulation of DNA-templated transcription"/>
    <property type="evidence" value="ECO:0007669"/>
    <property type="project" value="InterPro"/>
</dbReference>
<accession>A0A0G3BFY3</accession>
<dbReference type="EMBL" id="CP011371">
    <property type="protein sequence ID" value="AKJ26863.1"/>
    <property type="molecule type" value="Genomic_DNA"/>
</dbReference>
<comment type="similarity">
    <text evidence="6">Belongs to the TacA antitoxin family.</text>
</comment>
<evidence type="ECO:0000313" key="8">
    <source>
        <dbReference type="Proteomes" id="UP000035352"/>
    </source>
</evidence>
<dbReference type="Proteomes" id="UP000035352">
    <property type="component" value="Chromosome"/>
</dbReference>
<evidence type="ECO:0000256" key="3">
    <source>
        <dbReference type="ARBA" id="ARBA00023015"/>
    </source>
</evidence>
<keyword evidence="8" id="KW-1185">Reference proteome</keyword>
<evidence type="ECO:0008006" key="9">
    <source>
        <dbReference type="Google" id="ProtNLM"/>
    </source>
</evidence>
<name>A0A0G3BFY3_9BURK</name>
<reference evidence="7 8" key="1">
    <citation type="submission" date="2015-05" db="EMBL/GenBank/DDBJ databases">
        <authorList>
            <person name="Tang B."/>
            <person name="Yu Y."/>
        </authorList>
    </citation>
    <scope>NUCLEOTIDE SEQUENCE [LARGE SCALE GENOMIC DNA]</scope>
    <source>
        <strain evidence="7 8">DSM 7029</strain>
    </source>
</reference>
<evidence type="ECO:0000256" key="5">
    <source>
        <dbReference type="ARBA" id="ARBA00023163"/>
    </source>
</evidence>
<dbReference type="STRING" id="413882.AAW51_0172"/>
<dbReference type="GO" id="GO:0003677">
    <property type="term" value="F:DNA binding"/>
    <property type="evidence" value="ECO:0007669"/>
    <property type="project" value="UniProtKB-KW"/>
</dbReference>
<dbReference type="Pfam" id="PF08681">
    <property type="entry name" value="TacA1"/>
    <property type="match status" value="1"/>
</dbReference>
<dbReference type="PANTHER" id="PTHR35401">
    <property type="entry name" value="COPG FAMILY HELIX-TURN-HELIX PROTEIN-RELATED-RELATED"/>
    <property type="match status" value="1"/>
</dbReference>
<dbReference type="AlphaFoldDB" id="A0A0G3BFY3"/>
<evidence type="ECO:0000256" key="6">
    <source>
        <dbReference type="ARBA" id="ARBA00049988"/>
    </source>
</evidence>
<gene>
    <name evidence="7" type="ORF">AAW51_0172</name>
</gene>
<dbReference type="KEGG" id="pbh:AAW51_0172"/>
<dbReference type="PANTHER" id="PTHR35401:SF1">
    <property type="entry name" value="CYTOPLASMIC PROTEIN"/>
    <property type="match status" value="1"/>
</dbReference>
<keyword evidence="5" id="KW-0804">Transcription</keyword>
<dbReference type="Gene3D" id="1.20.5.780">
    <property type="entry name" value="Single helix bin"/>
    <property type="match status" value="1"/>
</dbReference>
<keyword evidence="2" id="KW-1277">Toxin-antitoxin system</keyword>
<keyword evidence="3" id="KW-0805">Transcription regulation</keyword>
<proteinExistence type="inferred from homology"/>
<sequence>MGTAATTIKVRASVEERELVDRAATAQGKTRTDFILQASVEAAGRVLLDRVFSEIDEERIKALDTVMSQPVGNNEAVRRLLVKNSPWDR</sequence>
<evidence type="ECO:0000256" key="1">
    <source>
        <dbReference type="ARBA" id="ARBA00022491"/>
    </source>
</evidence>
<dbReference type="RefSeq" id="WP_047193110.1">
    <property type="nucleotide sequence ID" value="NZ_CP011371.1"/>
</dbReference>